<sequence length="146" mass="16185">MLFFATLHQLHAQAYLDRSTKFFVPVTLQPNASTTLCRSGSPMIGPPKLCFAGESRVEKARMPAFPSSSRSIANYKLVHKEPSWRSPTRSEIDHMVQAFLTRKFRKLADSSILGRVSQLLKLPPLSWGMDHSFSSSLTGSGIGKSC</sequence>
<comment type="caution">
    <text evidence="1">The sequence shown here is derived from an EMBL/GenBank/DDBJ whole genome shotgun (WGS) entry which is preliminary data.</text>
</comment>
<dbReference type="Proteomes" id="UP001163321">
    <property type="component" value="Chromosome 12"/>
</dbReference>
<proteinExistence type="predicted"/>
<reference evidence="1 2" key="1">
    <citation type="journal article" date="2022" name="bioRxiv">
        <title>The genome of the oomycete Peronosclerospora sorghi, a cosmopolitan pathogen of maize and sorghum, is inflated with dispersed pseudogenes.</title>
        <authorList>
            <person name="Fletcher K."/>
            <person name="Martin F."/>
            <person name="Isakeit T."/>
            <person name="Cavanaugh K."/>
            <person name="Magill C."/>
            <person name="Michelmore R."/>
        </authorList>
    </citation>
    <scope>NUCLEOTIDE SEQUENCE [LARGE SCALE GENOMIC DNA]</scope>
    <source>
        <strain evidence="1">P6</strain>
    </source>
</reference>
<dbReference type="EMBL" id="CM047591">
    <property type="protein sequence ID" value="KAI9918576.1"/>
    <property type="molecule type" value="Genomic_DNA"/>
</dbReference>
<evidence type="ECO:0000313" key="1">
    <source>
        <dbReference type="EMBL" id="KAI9918576.1"/>
    </source>
</evidence>
<keyword evidence="2" id="KW-1185">Reference proteome</keyword>
<organism evidence="1 2">
    <name type="scientific">Peronosclerospora sorghi</name>
    <dbReference type="NCBI Taxonomy" id="230839"/>
    <lineage>
        <taxon>Eukaryota</taxon>
        <taxon>Sar</taxon>
        <taxon>Stramenopiles</taxon>
        <taxon>Oomycota</taxon>
        <taxon>Peronosporomycetes</taxon>
        <taxon>Peronosporales</taxon>
        <taxon>Peronosporaceae</taxon>
        <taxon>Peronosclerospora</taxon>
    </lineage>
</organism>
<name>A0ACC0WLI1_9STRA</name>
<protein>
    <submittedName>
        <fullName evidence="1">Uncharacterized protein</fullName>
    </submittedName>
</protein>
<gene>
    <name evidence="1" type="ORF">PsorP6_011483</name>
</gene>
<evidence type="ECO:0000313" key="2">
    <source>
        <dbReference type="Proteomes" id="UP001163321"/>
    </source>
</evidence>
<accession>A0ACC0WLI1</accession>